<gene>
    <name evidence="2" type="ORF">HED64_10425</name>
</gene>
<dbReference type="InterPro" id="IPR013320">
    <property type="entry name" value="ConA-like_dom_sf"/>
</dbReference>
<organism evidence="2 3">
    <name type="scientific">Paeniglutamicibacter terrestris</name>
    <dbReference type="NCBI Taxonomy" id="2723403"/>
    <lineage>
        <taxon>Bacteria</taxon>
        <taxon>Bacillati</taxon>
        <taxon>Actinomycetota</taxon>
        <taxon>Actinomycetes</taxon>
        <taxon>Micrococcales</taxon>
        <taxon>Micrococcaceae</taxon>
        <taxon>Paeniglutamicibacter</taxon>
    </lineage>
</organism>
<reference evidence="2 3" key="1">
    <citation type="submission" date="2020-04" db="EMBL/GenBank/DDBJ databases">
        <title>Paeniglutamicibacter sp. ANT13_2, a novel actinomycete isolated from sediment in Antarctica.</title>
        <authorList>
            <person name="Sakdapetsiri C."/>
            <person name="Pinyakong O."/>
        </authorList>
    </citation>
    <scope>NUCLEOTIDE SEQUENCE [LARGE SCALE GENOMIC DNA]</scope>
    <source>
        <strain evidence="2 3">ANT13_2</strain>
    </source>
</reference>
<sequence>MDEQFSAPLDPNRWYIDDTTYGSGNVEEHWYDPDNVVISGGTMKLIAKHETKTGSSGAAPAMSFVSADGVNHASPRTGLPAGSRAYTSGLIDTRNAGIPTYFPLFSKFEMRATIPHGQGLLPAFWLRRKGGASWAEVDIMEYFFNYRPGETKTSLHFPNSIGTNASQQRKFFETPTSGSSGFHTWSMEIRPALENANPLKDPVIFMAKLDGVQSSYYKLTNEQTIRDLHMIDRTTGVAPAAGKSQVWDLAINLAVGGKWVGCPDQQLGFLPIPNRCSRSQALPSGDATTCDMTGLYFANFPATMEVDYVKVWDLGY</sequence>
<evidence type="ECO:0000313" key="3">
    <source>
        <dbReference type="Proteomes" id="UP000746595"/>
    </source>
</evidence>
<accession>A0ABX1G4E5</accession>
<dbReference type="SUPFAM" id="SSF49899">
    <property type="entry name" value="Concanavalin A-like lectins/glucanases"/>
    <property type="match status" value="1"/>
</dbReference>
<dbReference type="Gene3D" id="2.60.120.200">
    <property type="match status" value="1"/>
</dbReference>
<dbReference type="PANTHER" id="PTHR10963:SF60">
    <property type="entry name" value="GRAM-NEGATIVE BACTERIA-BINDING PROTEIN 1-RELATED"/>
    <property type="match status" value="1"/>
</dbReference>
<proteinExistence type="predicted"/>
<evidence type="ECO:0000313" key="2">
    <source>
        <dbReference type="EMBL" id="NKG21118.1"/>
    </source>
</evidence>
<dbReference type="PANTHER" id="PTHR10963">
    <property type="entry name" value="GLYCOSYL HYDROLASE-RELATED"/>
    <property type="match status" value="1"/>
</dbReference>
<evidence type="ECO:0000259" key="1">
    <source>
        <dbReference type="PROSITE" id="PS51762"/>
    </source>
</evidence>
<dbReference type="GO" id="GO:0016787">
    <property type="term" value="F:hydrolase activity"/>
    <property type="evidence" value="ECO:0007669"/>
    <property type="project" value="UniProtKB-KW"/>
</dbReference>
<dbReference type="EMBL" id="JAAWVT010000004">
    <property type="protein sequence ID" value="NKG21118.1"/>
    <property type="molecule type" value="Genomic_DNA"/>
</dbReference>
<dbReference type="RefSeq" id="WP_168151943.1">
    <property type="nucleotide sequence ID" value="NZ_JAAWVT010000004.1"/>
</dbReference>
<keyword evidence="2" id="KW-0378">Hydrolase</keyword>
<dbReference type="Proteomes" id="UP000746595">
    <property type="component" value="Unassembled WGS sequence"/>
</dbReference>
<name>A0ABX1G4E5_9MICC</name>
<comment type="caution">
    <text evidence="2">The sequence shown here is derived from an EMBL/GenBank/DDBJ whole genome shotgun (WGS) entry which is preliminary data.</text>
</comment>
<dbReference type="Pfam" id="PF00722">
    <property type="entry name" value="Glyco_hydro_16"/>
    <property type="match status" value="1"/>
</dbReference>
<dbReference type="InterPro" id="IPR000757">
    <property type="entry name" value="Beta-glucanase-like"/>
</dbReference>
<dbReference type="PROSITE" id="PS51762">
    <property type="entry name" value="GH16_2"/>
    <property type="match status" value="1"/>
</dbReference>
<protein>
    <submittedName>
        <fullName evidence="2">Glycoside hydrolase family 16 protein</fullName>
    </submittedName>
</protein>
<feature type="domain" description="GH16" evidence="1">
    <location>
        <begin position="2"/>
        <end position="316"/>
    </location>
</feature>
<dbReference type="CDD" id="cd08023">
    <property type="entry name" value="GH16_laminarinase_like"/>
    <property type="match status" value="1"/>
</dbReference>
<dbReference type="InterPro" id="IPR050546">
    <property type="entry name" value="Glycosyl_Hydrlase_16"/>
</dbReference>
<keyword evidence="3" id="KW-1185">Reference proteome</keyword>